<dbReference type="PROSITE" id="PS50157">
    <property type="entry name" value="ZINC_FINGER_C2H2_2"/>
    <property type="match status" value="1"/>
</dbReference>
<dbReference type="PANTHER" id="PTHR46353">
    <property type="entry name" value="ZINC FINGER PROTEIN 5"/>
    <property type="match status" value="1"/>
</dbReference>
<evidence type="ECO:0000313" key="5">
    <source>
        <dbReference type="RefSeq" id="XP_027362074.1"/>
    </source>
</evidence>
<accession>A0A8B8M4D1</accession>
<keyword evidence="1" id="KW-0863">Zinc-finger</keyword>
<dbReference type="SUPFAM" id="SSF57667">
    <property type="entry name" value="beta-beta-alpha zinc fingers"/>
    <property type="match status" value="1"/>
</dbReference>
<evidence type="ECO:0000256" key="1">
    <source>
        <dbReference type="PROSITE-ProRule" id="PRU00042"/>
    </source>
</evidence>
<dbReference type="GeneID" id="113869797"/>
<reference evidence="5" key="2">
    <citation type="submission" date="2025-08" db="UniProtKB">
        <authorList>
            <consortium name="RefSeq"/>
        </authorList>
    </citation>
    <scope>IDENTIFICATION</scope>
    <source>
        <tissue evidence="5">Young leaves</tissue>
    </source>
</reference>
<dbReference type="GO" id="GO:0000976">
    <property type="term" value="F:transcription cis-regulatory region binding"/>
    <property type="evidence" value="ECO:0007669"/>
    <property type="project" value="TreeGrafter"/>
</dbReference>
<dbReference type="InterPro" id="IPR044299">
    <property type="entry name" value="GIS3/ZFP5/ZFP6"/>
</dbReference>
<feature type="compositionally biased region" description="Low complexity" evidence="2">
    <location>
        <begin position="50"/>
        <end position="62"/>
    </location>
</feature>
<keyword evidence="1" id="KW-0862">Zinc</keyword>
<dbReference type="InterPro" id="IPR036236">
    <property type="entry name" value="Znf_C2H2_sf"/>
</dbReference>
<dbReference type="KEGG" id="aprc:113869797"/>
<evidence type="ECO:0000313" key="4">
    <source>
        <dbReference type="Proteomes" id="UP000694853"/>
    </source>
</evidence>
<dbReference type="AlphaFoldDB" id="A0A8B8M4D1"/>
<protein>
    <submittedName>
        <fullName evidence="5">Zinc finger protein GIS</fullName>
    </submittedName>
</protein>
<evidence type="ECO:0000256" key="2">
    <source>
        <dbReference type="SAM" id="MobiDB-lite"/>
    </source>
</evidence>
<dbReference type="GO" id="GO:0005634">
    <property type="term" value="C:nucleus"/>
    <property type="evidence" value="ECO:0007669"/>
    <property type="project" value="TreeGrafter"/>
</dbReference>
<dbReference type="GO" id="GO:0008270">
    <property type="term" value="F:zinc ion binding"/>
    <property type="evidence" value="ECO:0007669"/>
    <property type="project" value="UniProtKB-KW"/>
</dbReference>
<dbReference type="Proteomes" id="UP000694853">
    <property type="component" value="Unplaced"/>
</dbReference>
<proteinExistence type="predicted"/>
<feature type="domain" description="C2H2-type" evidence="3">
    <location>
        <begin position="79"/>
        <end position="106"/>
    </location>
</feature>
<dbReference type="InterPro" id="IPR013087">
    <property type="entry name" value="Znf_C2H2_type"/>
</dbReference>
<dbReference type="RefSeq" id="XP_027362074.1">
    <property type="nucleotide sequence ID" value="XM_027506273.1"/>
</dbReference>
<dbReference type="PANTHER" id="PTHR46353:SF5">
    <property type="entry name" value="ZINC FINGER PROTEIN 5"/>
    <property type="match status" value="1"/>
</dbReference>
<reference evidence="4" key="1">
    <citation type="journal article" date="2019" name="Toxins">
        <title>Detection of Abrin-Like and Prepropulchellin-Like Toxin Genes and Transcripts Using Whole Genome Sequencing and Full-Length Transcript Sequencing of Abrus precatorius.</title>
        <authorList>
            <person name="Hovde B.T."/>
            <person name="Daligault H.E."/>
            <person name="Hanschen E.R."/>
            <person name="Kunde Y.A."/>
            <person name="Johnson M.B."/>
            <person name="Starkenburg S.R."/>
            <person name="Johnson S.L."/>
        </authorList>
    </citation>
    <scope>NUCLEOTIDE SEQUENCE [LARGE SCALE GENOMIC DNA]</scope>
</reference>
<dbReference type="FunFam" id="3.30.160.60:FF:002732">
    <property type="entry name" value="zinc finger protein 5"/>
    <property type="match status" value="1"/>
</dbReference>
<dbReference type="OrthoDB" id="1939583at2759"/>
<dbReference type="PROSITE" id="PS00028">
    <property type="entry name" value="ZINC_FINGER_C2H2_1"/>
    <property type="match status" value="1"/>
</dbReference>
<evidence type="ECO:0000259" key="3">
    <source>
        <dbReference type="PROSITE" id="PS50157"/>
    </source>
</evidence>
<dbReference type="Gene3D" id="3.30.160.60">
    <property type="entry name" value="Classic Zinc Finger"/>
    <property type="match status" value="1"/>
</dbReference>
<dbReference type="GO" id="GO:0003700">
    <property type="term" value="F:DNA-binding transcription factor activity"/>
    <property type="evidence" value="ECO:0007669"/>
    <property type="project" value="TreeGrafter"/>
</dbReference>
<keyword evidence="1" id="KW-0479">Metal-binding</keyword>
<organism evidence="4 5">
    <name type="scientific">Abrus precatorius</name>
    <name type="common">Indian licorice</name>
    <name type="synonym">Glycine abrus</name>
    <dbReference type="NCBI Taxonomy" id="3816"/>
    <lineage>
        <taxon>Eukaryota</taxon>
        <taxon>Viridiplantae</taxon>
        <taxon>Streptophyta</taxon>
        <taxon>Embryophyta</taxon>
        <taxon>Tracheophyta</taxon>
        <taxon>Spermatophyta</taxon>
        <taxon>Magnoliopsida</taxon>
        <taxon>eudicotyledons</taxon>
        <taxon>Gunneridae</taxon>
        <taxon>Pentapetalae</taxon>
        <taxon>rosids</taxon>
        <taxon>fabids</taxon>
        <taxon>Fabales</taxon>
        <taxon>Fabaceae</taxon>
        <taxon>Papilionoideae</taxon>
        <taxon>50 kb inversion clade</taxon>
        <taxon>NPAAA clade</taxon>
        <taxon>indigoferoid/millettioid clade</taxon>
        <taxon>Abreae</taxon>
        <taxon>Abrus</taxon>
    </lineage>
</organism>
<keyword evidence="4" id="KW-1185">Reference proteome</keyword>
<dbReference type="GO" id="GO:0009740">
    <property type="term" value="P:gibberellic acid mediated signaling pathway"/>
    <property type="evidence" value="ECO:0007669"/>
    <property type="project" value="TreeGrafter"/>
</dbReference>
<name>A0A8B8M4D1_ABRPR</name>
<gene>
    <name evidence="5" type="primary">LOC113869797</name>
</gene>
<sequence>MERDVCDLSSTWDGDNGNSVEKRLRLFGFELNPSKNTEGCVKESGEGDESVNSSNSVSSGGEKTVQEKSSAKDSDERKFECQYCFKEFANSQALGGHQNAHKKERMKKKRLQLQARKASINYYLQPFQTNHGFAYHGSDTPWFYDPSSYNSEFTLCEEPQISFNSNVLDTNFSYDHKSSRYSLPSRPPSQQDTCMFTFSNTNNSPFIIKPCHFPPSNQSRSKALDLQLGLNLQSNTRSSLRRA</sequence>
<dbReference type="GO" id="GO:0010090">
    <property type="term" value="P:trichome morphogenesis"/>
    <property type="evidence" value="ECO:0007669"/>
    <property type="project" value="InterPro"/>
</dbReference>
<dbReference type="GO" id="GO:0009736">
    <property type="term" value="P:cytokinin-activated signaling pathway"/>
    <property type="evidence" value="ECO:0007669"/>
    <property type="project" value="TreeGrafter"/>
</dbReference>
<feature type="region of interest" description="Disordered" evidence="2">
    <location>
        <begin position="32"/>
        <end position="71"/>
    </location>
</feature>